<evidence type="ECO:0000256" key="5">
    <source>
        <dbReference type="SAM" id="Phobius"/>
    </source>
</evidence>
<keyword evidence="4 5" id="KW-0472">Membrane</keyword>
<proteinExistence type="predicted"/>
<comment type="caution">
    <text evidence="6">The sequence shown here is derived from an EMBL/GenBank/DDBJ whole genome shotgun (WGS) entry which is preliminary data.</text>
</comment>
<dbReference type="EMBL" id="MGGR01000011">
    <property type="protein sequence ID" value="OGM33894.1"/>
    <property type="molecule type" value="Genomic_DNA"/>
</dbReference>
<sequence length="173" mass="18750">MREKVLHERASYLRDSVFAASDGIITTFAVVAGSTGASLGASIVIVLGFANLFADGFSMASGTYLGVKSEMEFEKSQGDLHIQEASPLKQAFVTFLSFDLAGLLPLIPYLFPISNRFLLSILIVFVSMFLMGVVRGNFTKKNWAKSGIEMLFIGGFAALVAFVVGFLVDRFVI</sequence>
<keyword evidence="3 5" id="KW-1133">Transmembrane helix</keyword>
<evidence type="ECO:0000256" key="3">
    <source>
        <dbReference type="ARBA" id="ARBA00022989"/>
    </source>
</evidence>
<dbReference type="GO" id="GO:0012505">
    <property type="term" value="C:endomembrane system"/>
    <property type="evidence" value="ECO:0007669"/>
    <property type="project" value="UniProtKB-SubCell"/>
</dbReference>
<feature type="transmembrane region" description="Helical" evidence="5">
    <location>
        <begin position="88"/>
        <end position="111"/>
    </location>
</feature>
<reference evidence="6 7" key="1">
    <citation type="journal article" date="2016" name="Nat. Commun.">
        <title>Thousands of microbial genomes shed light on interconnected biogeochemical processes in an aquifer system.</title>
        <authorList>
            <person name="Anantharaman K."/>
            <person name="Brown C.T."/>
            <person name="Hug L.A."/>
            <person name="Sharon I."/>
            <person name="Castelle C.J."/>
            <person name="Probst A.J."/>
            <person name="Thomas B.C."/>
            <person name="Singh A."/>
            <person name="Wilkins M.J."/>
            <person name="Karaoz U."/>
            <person name="Brodie E.L."/>
            <person name="Williams K.H."/>
            <person name="Hubbard S.S."/>
            <person name="Banfield J.F."/>
        </authorList>
    </citation>
    <scope>NUCLEOTIDE SEQUENCE [LARGE SCALE GENOMIC DNA]</scope>
</reference>
<evidence type="ECO:0000256" key="2">
    <source>
        <dbReference type="ARBA" id="ARBA00022692"/>
    </source>
</evidence>
<organism evidence="6 7">
    <name type="scientific">Candidatus Woesebacteria bacterium RIFCSPHIGHO2_02_FULL_39_13</name>
    <dbReference type="NCBI Taxonomy" id="1802505"/>
    <lineage>
        <taxon>Bacteria</taxon>
        <taxon>Candidatus Woeseibacteriota</taxon>
    </lineage>
</organism>
<dbReference type="PANTHER" id="PTHR31851">
    <property type="entry name" value="FE(2+)/MN(2+) TRANSPORTER PCL1"/>
    <property type="match status" value="1"/>
</dbReference>
<gene>
    <name evidence="6" type="ORF">A3D01_05735</name>
</gene>
<feature type="transmembrane region" description="Helical" evidence="5">
    <location>
        <begin position="39"/>
        <end position="67"/>
    </location>
</feature>
<dbReference type="AlphaFoldDB" id="A0A1F7Z387"/>
<accession>A0A1F7Z387</accession>
<dbReference type="Proteomes" id="UP000177169">
    <property type="component" value="Unassembled WGS sequence"/>
</dbReference>
<dbReference type="InterPro" id="IPR008217">
    <property type="entry name" value="Ccc1_fam"/>
</dbReference>
<dbReference type="GO" id="GO:0005384">
    <property type="term" value="F:manganese ion transmembrane transporter activity"/>
    <property type="evidence" value="ECO:0007669"/>
    <property type="project" value="InterPro"/>
</dbReference>
<comment type="subcellular location">
    <subcellularLocation>
        <location evidence="1">Endomembrane system</location>
        <topology evidence="1">Multi-pass membrane protein</topology>
    </subcellularLocation>
</comment>
<evidence type="ECO:0000256" key="1">
    <source>
        <dbReference type="ARBA" id="ARBA00004127"/>
    </source>
</evidence>
<dbReference type="Pfam" id="PF01988">
    <property type="entry name" value="VIT1"/>
    <property type="match status" value="2"/>
</dbReference>
<evidence type="ECO:0000256" key="4">
    <source>
        <dbReference type="ARBA" id="ARBA00023136"/>
    </source>
</evidence>
<evidence type="ECO:0000313" key="7">
    <source>
        <dbReference type="Proteomes" id="UP000177169"/>
    </source>
</evidence>
<dbReference type="STRING" id="1802505.A3D01_05735"/>
<name>A0A1F7Z387_9BACT</name>
<keyword evidence="2 5" id="KW-0812">Transmembrane</keyword>
<feature type="transmembrane region" description="Helical" evidence="5">
    <location>
        <begin position="150"/>
        <end position="168"/>
    </location>
</feature>
<evidence type="ECO:0008006" key="8">
    <source>
        <dbReference type="Google" id="ProtNLM"/>
    </source>
</evidence>
<protein>
    <recommendedName>
        <fullName evidence="8">VIT family protein</fullName>
    </recommendedName>
</protein>
<feature type="transmembrane region" description="Helical" evidence="5">
    <location>
        <begin position="117"/>
        <end position="138"/>
    </location>
</feature>
<dbReference type="GO" id="GO:0030026">
    <property type="term" value="P:intracellular manganese ion homeostasis"/>
    <property type="evidence" value="ECO:0007669"/>
    <property type="project" value="InterPro"/>
</dbReference>
<evidence type="ECO:0000313" key="6">
    <source>
        <dbReference type="EMBL" id="OGM33894.1"/>
    </source>
</evidence>